<evidence type="ECO:0000313" key="1">
    <source>
        <dbReference type="EMBL" id="GAJ10080.1"/>
    </source>
</evidence>
<reference evidence="1" key="1">
    <citation type="journal article" date="2014" name="Front. Microbiol.">
        <title>High frequency of phylogenetically diverse reductive dehalogenase-homologous genes in deep subseafloor sedimentary metagenomes.</title>
        <authorList>
            <person name="Kawai M."/>
            <person name="Futagami T."/>
            <person name="Toyoda A."/>
            <person name="Takaki Y."/>
            <person name="Nishi S."/>
            <person name="Hori S."/>
            <person name="Arai W."/>
            <person name="Tsubouchi T."/>
            <person name="Morono Y."/>
            <person name="Uchiyama I."/>
            <person name="Ito T."/>
            <person name="Fujiyama A."/>
            <person name="Inagaki F."/>
            <person name="Takami H."/>
        </authorList>
    </citation>
    <scope>NUCLEOTIDE SEQUENCE</scope>
    <source>
        <strain evidence="1">Expedition CK06-06</strain>
    </source>
</reference>
<organism evidence="1">
    <name type="scientific">marine sediment metagenome</name>
    <dbReference type="NCBI Taxonomy" id="412755"/>
    <lineage>
        <taxon>unclassified sequences</taxon>
        <taxon>metagenomes</taxon>
        <taxon>ecological metagenomes</taxon>
    </lineage>
</organism>
<accession>X1VN30</accession>
<gene>
    <name evidence="1" type="ORF">S12H4_52706</name>
</gene>
<proteinExistence type="predicted"/>
<feature type="non-terminal residue" evidence="1">
    <location>
        <position position="55"/>
    </location>
</feature>
<dbReference type="EMBL" id="BARW01033466">
    <property type="protein sequence ID" value="GAJ10080.1"/>
    <property type="molecule type" value="Genomic_DNA"/>
</dbReference>
<comment type="caution">
    <text evidence="1">The sequence shown here is derived from an EMBL/GenBank/DDBJ whole genome shotgun (WGS) entry which is preliminary data.</text>
</comment>
<protein>
    <submittedName>
        <fullName evidence="1">Uncharacterized protein</fullName>
    </submittedName>
</protein>
<dbReference type="AlphaFoldDB" id="X1VN30"/>
<name>X1VN30_9ZZZZ</name>
<sequence>MAIGDIGSLQDNFCFDTTDGYYVSIIHVSGDIYAIQWISAGDEGWIATVTIDSEG</sequence>